<evidence type="ECO:0000313" key="3">
    <source>
        <dbReference type="Proteomes" id="UP001295462"/>
    </source>
</evidence>
<sequence length="129" mass="15048">MDKFTALFEIAQRKSNYDENNTWYQGSVTYFEAIYSELEEVRDEEVKGRTCFLEDELGDVLWNYLNLLMALEKEQGIDARSVIERAVEKYQARVTAIENGKSWAEVKAEQKSKLKNEFDSKQGNNNETD</sequence>
<comment type="caution">
    <text evidence="2">The sequence shown here is derived from an EMBL/GenBank/DDBJ whole genome shotgun (WGS) entry which is preliminary data.</text>
</comment>
<reference evidence="2" key="1">
    <citation type="submission" date="2022-01" db="EMBL/GenBank/DDBJ databases">
        <authorList>
            <person name="Lagorce A."/>
        </authorList>
    </citation>
    <scope>NUCLEOTIDE SEQUENCE</scope>
    <source>
        <strain evidence="2">Th15_F1_A12</strain>
    </source>
</reference>
<organism evidence="2 3">
    <name type="scientific">Vibrio jasicida</name>
    <dbReference type="NCBI Taxonomy" id="766224"/>
    <lineage>
        <taxon>Bacteria</taxon>
        <taxon>Pseudomonadati</taxon>
        <taxon>Pseudomonadota</taxon>
        <taxon>Gammaproteobacteria</taxon>
        <taxon>Vibrionales</taxon>
        <taxon>Vibrionaceae</taxon>
        <taxon>Vibrio</taxon>
    </lineage>
</organism>
<dbReference type="AlphaFoldDB" id="A0AAU9QHW8"/>
<dbReference type="RefSeq" id="WP_045406826.1">
    <property type="nucleotide sequence ID" value="NZ_BBLA01000042.1"/>
</dbReference>
<dbReference type="SUPFAM" id="SSF101386">
    <property type="entry name" value="all-alpha NTP pyrophosphatases"/>
    <property type="match status" value="1"/>
</dbReference>
<evidence type="ECO:0000313" key="2">
    <source>
        <dbReference type="EMBL" id="CAH1572571.1"/>
    </source>
</evidence>
<dbReference type="Pfam" id="PF03819">
    <property type="entry name" value="MazG"/>
    <property type="match status" value="1"/>
</dbReference>
<dbReference type="Gene3D" id="1.10.287.1080">
    <property type="entry name" value="MazG-like"/>
    <property type="match status" value="1"/>
</dbReference>
<dbReference type="EMBL" id="CAKMUD010000024">
    <property type="protein sequence ID" value="CAH1572571.1"/>
    <property type="molecule type" value="Genomic_DNA"/>
</dbReference>
<proteinExistence type="predicted"/>
<feature type="domain" description="NTP pyrophosphohydrolase MazG-like" evidence="1">
    <location>
        <begin position="27"/>
        <end position="93"/>
    </location>
</feature>
<protein>
    <submittedName>
        <fullName evidence="2">Nucleotide pyrophosphohydrolase</fullName>
    </submittedName>
</protein>
<gene>
    <name evidence="2" type="ORF">THF1A12_120013</name>
</gene>
<dbReference type="InterPro" id="IPR004518">
    <property type="entry name" value="MazG-like_dom"/>
</dbReference>
<name>A0AAU9QHW8_9VIBR</name>
<dbReference type="Proteomes" id="UP001295462">
    <property type="component" value="Unassembled WGS sequence"/>
</dbReference>
<evidence type="ECO:0000259" key="1">
    <source>
        <dbReference type="Pfam" id="PF03819"/>
    </source>
</evidence>
<accession>A0AAU9QHW8</accession>